<dbReference type="RefSeq" id="WP_148869005.1">
    <property type="nucleotide sequence ID" value="NZ_VNIA01000001.1"/>
</dbReference>
<accession>A0A5S5DZQ0</accession>
<comment type="caution">
    <text evidence="5">The sequence shown here is derived from an EMBL/GenBank/DDBJ whole genome shotgun (WGS) entry which is preliminary data.</text>
</comment>
<evidence type="ECO:0000313" key="5">
    <source>
        <dbReference type="EMBL" id="TYQ00223.1"/>
    </source>
</evidence>
<gene>
    <name evidence="5" type="ORF">C7447_101833</name>
</gene>
<reference evidence="5 6" key="1">
    <citation type="submission" date="2019-07" db="EMBL/GenBank/DDBJ databases">
        <title>Genomic Encyclopedia of Type Strains, Phase IV (KMG-IV): sequencing the most valuable type-strain genomes for metagenomic binning, comparative biology and taxonomic classification.</title>
        <authorList>
            <person name="Goeker M."/>
        </authorList>
    </citation>
    <scope>NUCLEOTIDE SEQUENCE [LARGE SCALE GENOMIC DNA]</scope>
    <source>
        <strain evidence="5 6">DSM 18961</strain>
    </source>
</reference>
<name>A0A5S5DZQ0_9FLAO</name>
<dbReference type="PANTHER" id="PTHR30461:SF2">
    <property type="entry name" value="SERINE RECOMBINASE PINE-RELATED"/>
    <property type="match status" value="1"/>
</dbReference>
<feature type="domain" description="Resolvase/invertase-type recombinase catalytic" evidence="3">
    <location>
        <begin position="8"/>
        <end position="154"/>
    </location>
</feature>
<dbReference type="InterPro" id="IPR006119">
    <property type="entry name" value="Resolv_N"/>
</dbReference>
<evidence type="ECO:0000259" key="4">
    <source>
        <dbReference type="PROSITE" id="PS51737"/>
    </source>
</evidence>
<dbReference type="GO" id="GO:0000150">
    <property type="term" value="F:DNA strand exchange activity"/>
    <property type="evidence" value="ECO:0007669"/>
    <property type="project" value="InterPro"/>
</dbReference>
<evidence type="ECO:0000256" key="2">
    <source>
        <dbReference type="ARBA" id="ARBA00023172"/>
    </source>
</evidence>
<sequence>MKNWKNKKAVLIARVSTTDQKDNGYSLPQQKDLLYDFCNRNNIEVVEYLEEDYTGTTLERPQIKRLRKLVSSKKIDLVLFHKWDRFSRKTSLGLVEIEKIQDKGIEINAIAEYIDFNIPQQRMMLFMYLGLGEVENAVRSQRTKNGIIGALKEGRHVNKAPIGYLNAKDPNNPSKPLIVPCPTKAPLIQDIFNEYATGYYSQEHLRKKYQKLGITRSKSQFSNMLSNILYTGKIIIPENNGNKEEIRNALHEPIIDIVTFNKVQKVKSGKANVRLNSKKNSKYEEIMPLRGGVLECSKCGRNLTGSPSKSRNGSYTFYYHCDTKKGCGERFRIDLAHYELEVLLNSLKPPKEVVELFKEILIDSYKSNQSNRINTIKKLKKQRAQIEEKLDNTTEKYIENAIDKESYLRLKNKYKEQISSLTISIDEYSDYQKDISLYIDFGINLLTCLSTFYKKARTEIKRKIIGSIFSEKLIFEDKKYRTAKLNDAISLIFSNSKGLEVMENKKGESISKLSYSVAGTGLEPVTFGL</sequence>
<organism evidence="5 6">
    <name type="scientific">Tenacibaculum adriaticum</name>
    <dbReference type="NCBI Taxonomy" id="413713"/>
    <lineage>
        <taxon>Bacteria</taxon>
        <taxon>Pseudomonadati</taxon>
        <taxon>Bacteroidota</taxon>
        <taxon>Flavobacteriia</taxon>
        <taxon>Flavobacteriales</taxon>
        <taxon>Flavobacteriaceae</taxon>
        <taxon>Tenacibaculum</taxon>
    </lineage>
</organism>
<dbReference type="EMBL" id="VNIA01000001">
    <property type="protein sequence ID" value="TYQ00223.1"/>
    <property type="molecule type" value="Genomic_DNA"/>
</dbReference>
<dbReference type="OrthoDB" id="9815006at2"/>
<evidence type="ECO:0000313" key="6">
    <source>
        <dbReference type="Proteomes" id="UP000323136"/>
    </source>
</evidence>
<feature type="domain" description="Recombinase" evidence="4">
    <location>
        <begin position="161"/>
        <end position="273"/>
    </location>
</feature>
<dbReference type="CDD" id="cd00338">
    <property type="entry name" value="Ser_Recombinase"/>
    <property type="match status" value="1"/>
</dbReference>
<evidence type="ECO:0000256" key="1">
    <source>
        <dbReference type="ARBA" id="ARBA00023125"/>
    </source>
</evidence>
<dbReference type="InterPro" id="IPR050639">
    <property type="entry name" value="SSR_resolvase"/>
</dbReference>
<dbReference type="PANTHER" id="PTHR30461">
    <property type="entry name" value="DNA-INVERTASE FROM LAMBDOID PROPHAGE"/>
    <property type="match status" value="1"/>
</dbReference>
<dbReference type="InterPro" id="IPR038109">
    <property type="entry name" value="DNA_bind_recomb_sf"/>
</dbReference>
<keyword evidence="2" id="KW-0233">DNA recombination</keyword>
<dbReference type="PROSITE" id="PS51737">
    <property type="entry name" value="RECOMBINASE_DNA_BIND"/>
    <property type="match status" value="1"/>
</dbReference>
<proteinExistence type="predicted"/>
<protein>
    <submittedName>
        <fullName evidence="5">DNA invertase Pin-like site-specific DNA recombinase</fullName>
    </submittedName>
</protein>
<dbReference type="SUPFAM" id="SSF53041">
    <property type="entry name" value="Resolvase-like"/>
    <property type="match status" value="1"/>
</dbReference>
<dbReference type="InterPro" id="IPR011109">
    <property type="entry name" value="DNA_bind_recombinase_dom"/>
</dbReference>
<dbReference type="Proteomes" id="UP000323136">
    <property type="component" value="Unassembled WGS sequence"/>
</dbReference>
<keyword evidence="1" id="KW-0238">DNA-binding</keyword>
<dbReference type="InterPro" id="IPR036162">
    <property type="entry name" value="Resolvase-like_N_sf"/>
</dbReference>
<dbReference type="SMART" id="SM00857">
    <property type="entry name" value="Resolvase"/>
    <property type="match status" value="1"/>
</dbReference>
<dbReference type="Pfam" id="PF00239">
    <property type="entry name" value="Resolvase"/>
    <property type="match status" value="1"/>
</dbReference>
<keyword evidence="6" id="KW-1185">Reference proteome</keyword>
<evidence type="ECO:0000259" key="3">
    <source>
        <dbReference type="PROSITE" id="PS51736"/>
    </source>
</evidence>
<dbReference type="Pfam" id="PF07508">
    <property type="entry name" value="Recombinase"/>
    <property type="match status" value="1"/>
</dbReference>
<dbReference type="GO" id="GO:0003677">
    <property type="term" value="F:DNA binding"/>
    <property type="evidence" value="ECO:0007669"/>
    <property type="project" value="UniProtKB-KW"/>
</dbReference>
<dbReference type="Gene3D" id="3.90.1750.20">
    <property type="entry name" value="Putative Large Serine Recombinase, Chain B, Domain 2"/>
    <property type="match status" value="1"/>
</dbReference>
<dbReference type="Gene3D" id="3.40.50.1390">
    <property type="entry name" value="Resolvase, N-terminal catalytic domain"/>
    <property type="match status" value="1"/>
</dbReference>
<dbReference type="AlphaFoldDB" id="A0A5S5DZQ0"/>
<dbReference type="PROSITE" id="PS51736">
    <property type="entry name" value="RECOMBINASES_3"/>
    <property type="match status" value="1"/>
</dbReference>